<reference evidence="14" key="1">
    <citation type="journal article" date="2021" name="PeerJ">
        <title>Extensive microbial diversity within the chicken gut microbiome revealed by metagenomics and culture.</title>
        <authorList>
            <person name="Gilroy R."/>
            <person name="Ravi A."/>
            <person name="Getino M."/>
            <person name="Pursley I."/>
            <person name="Horton D.L."/>
            <person name="Alikhan N.F."/>
            <person name="Baker D."/>
            <person name="Gharbi K."/>
            <person name="Hall N."/>
            <person name="Watson M."/>
            <person name="Adriaenssens E.M."/>
            <person name="Foster-Nyarko E."/>
            <person name="Jarju S."/>
            <person name="Secka A."/>
            <person name="Antonio M."/>
            <person name="Oren A."/>
            <person name="Chaudhuri R.R."/>
            <person name="La Ragione R."/>
            <person name="Hildebrand F."/>
            <person name="Pallen M.J."/>
        </authorList>
    </citation>
    <scope>NUCLEOTIDE SEQUENCE</scope>
    <source>
        <strain evidence="14">ChiSxjej5B17-1746</strain>
    </source>
</reference>
<dbReference type="GO" id="GO:0005524">
    <property type="term" value="F:ATP binding"/>
    <property type="evidence" value="ECO:0007669"/>
    <property type="project" value="UniProtKB-UniRule"/>
</dbReference>
<dbReference type="SUPFAM" id="SSF50715">
    <property type="entry name" value="Ribosomal protein L25-like"/>
    <property type="match status" value="1"/>
</dbReference>
<dbReference type="PRINTS" id="PR00987">
    <property type="entry name" value="TRNASYNTHGLU"/>
</dbReference>
<feature type="binding site" evidence="9">
    <location>
        <position position="78"/>
    </location>
    <ligand>
        <name>L-glutamine</name>
        <dbReference type="ChEBI" id="CHEBI:58359"/>
    </ligand>
</feature>
<keyword evidence="5 9" id="KW-0067">ATP-binding</keyword>
<dbReference type="PANTHER" id="PTHR43097:SF5">
    <property type="entry name" value="GLUTAMATE--TRNA LIGASE"/>
    <property type="match status" value="1"/>
</dbReference>
<feature type="domain" description="Glutamyl/glutaminyl-tRNA synthetase class Ib catalytic" evidence="11">
    <location>
        <begin position="38"/>
        <end position="347"/>
    </location>
</feature>
<dbReference type="Pfam" id="PF00749">
    <property type="entry name" value="tRNA-synt_1c"/>
    <property type="match status" value="1"/>
</dbReference>
<dbReference type="CDD" id="cd00807">
    <property type="entry name" value="GlnRS_core"/>
    <property type="match status" value="1"/>
</dbReference>
<feature type="binding site" evidence="9">
    <location>
        <begin position="46"/>
        <end position="48"/>
    </location>
    <ligand>
        <name>ATP</name>
        <dbReference type="ChEBI" id="CHEBI:30616"/>
    </ligand>
</feature>
<feature type="domain" description="tRNA synthetases class I (E and Q) anti-codon binding" evidence="13">
    <location>
        <begin position="467"/>
        <end position="542"/>
    </location>
</feature>
<dbReference type="InterPro" id="IPR049437">
    <property type="entry name" value="tRNA-synt_1c_C2"/>
</dbReference>
<dbReference type="AlphaFoldDB" id="A0A9D1UAI6"/>
<evidence type="ECO:0000259" key="12">
    <source>
        <dbReference type="Pfam" id="PF03950"/>
    </source>
</evidence>
<accession>A0A9D1UAI6</accession>
<reference evidence="14" key="2">
    <citation type="submission" date="2021-04" db="EMBL/GenBank/DDBJ databases">
        <authorList>
            <person name="Gilroy R."/>
        </authorList>
    </citation>
    <scope>NUCLEOTIDE SEQUENCE</scope>
    <source>
        <strain evidence="14">ChiSxjej5B17-1746</strain>
    </source>
</reference>
<dbReference type="InterPro" id="IPR050132">
    <property type="entry name" value="Gln/Glu-tRNA_Ligase"/>
</dbReference>
<evidence type="ECO:0000259" key="13">
    <source>
        <dbReference type="Pfam" id="PF20974"/>
    </source>
</evidence>
<dbReference type="InterPro" id="IPR020059">
    <property type="entry name" value="Glu/Gln-tRNA-synth_Ib_codon-bd"/>
</dbReference>
<dbReference type="Pfam" id="PF03950">
    <property type="entry name" value="tRNA-synt_1c_C"/>
    <property type="match status" value="1"/>
</dbReference>
<evidence type="ECO:0000313" key="14">
    <source>
        <dbReference type="EMBL" id="HIW79561.1"/>
    </source>
</evidence>
<keyword evidence="2 9" id="KW-0963">Cytoplasm</keyword>
<dbReference type="FunFam" id="3.40.50.620:FF:000037">
    <property type="entry name" value="Glutamine--tRNA ligase cytoplasmic"/>
    <property type="match status" value="1"/>
</dbReference>
<name>A0A9D1UAI6_9BACT</name>
<feature type="short sequence motif" description="'KMSKS' region" evidence="9">
    <location>
        <begin position="278"/>
        <end position="282"/>
    </location>
</feature>
<gene>
    <name evidence="9" type="primary">glnS</name>
    <name evidence="14" type="ORF">H9874_10530</name>
</gene>
<dbReference type="EMBL" id="DXGI01000391">
    <property type="protein sequence ID" value="HIW79561.1"/>
    <property type="molecule type" value="Genomic_DNA"/>
</dbReference>
<dbReference type="InterPro" id="IPR001412">
    <property type="entry name" value="aa-tRNA-synth_I_CS"/>
</dbReference>
<feature type="binding site" evidence="9">
    <location>
        <begin position="271"/>
        <end position="272"/>
    </location>
    <ligand>
        <name>ATP</name>
        <dbReference type="ChEBI" id="CHEBI:30616"/>
    </ligand>
</feature>
<dbReference type="InterPro" id="IPR022861">
    <property type="entry name" value="Gln_tRNA_ligase_bac"/>
</dbReference>
<evidence type="ECO:0000256" key="9">
    <source>
        <dbReference type="HAMAP-Rule" id="MF_00126"/>
    </source>
</evidence>
<dbReference type="InterPro" id="IPR000924">
    <property type="entry name" value="Glu/Gln-tRNA-synth"/>
</dbReference>
<dbReference type="InterPro" id="IPR004514">
    <property type="entry name" value="Gln-tRNA-synth"/>
</dbReference>
<dbReference type="FunFam" id="1.10.1160.10:FF:000001">
    <property type="entry name" value="Glutamine--tRNA ligase"/>
    <property type="match status" value="1"/>
</dbReference>
<feature type="binding site" evidence="9">
    <location>
        <position position="242"/>
    </location>
    <ligand>
        <name>ATP</name>
        <dbReference type="ChEBI" id="CHEBI:30616"/>
    </ligand>
</feature>
<evidence type="ECO:0000256" key="6">
    <source>
        <dbReference type="ARBA" id="ARBA00022917"/>
    </source>
</evidence>
<comment type="caution">
    <text evidence="14">The sequence shown here is derived from an EMBL/GenBank/DDBJ whole genome shotgun (WGS) entry which is preliminary data.</text>
</comment>
<feature type="binding site" evidence="9">
    <location>
        <begin position="279"/>
        <end position="281"/>
    </location>
    <ligand>
        <name>ATP</name>
        <dbReference type="ChEBI" id="CHEBI:30616"/>
    </ligand>
</feature>
<dbReference type="InterPro" id="IPR020056">
    <property type="entry name" value="Rbsml_bL25/Gln-tRNA_synth_N"/>
</dbReference>
<comment type="subcellular location">
    <subcellularLocation>
        <location evidence="9">Cytoplasm</location>
    </subcellularLocation>
</comment>
<proteinExistence type="inferred from homology"/>
<comment type="subunit">
    <text evidence="9">Monomer.</text>
</comment>
<evidence type="ECO:0000256" key="5">
    <source>
        <dbReference type="ARBA" id="ARBA00022840"/>
    </source>
</evidence>
<dbReference type="Gene3D" id="2.40.240.10">
    <property type="entry name" value="Ribosomal Protein L25, Chain P"/>
    <property type="match status" value="2"/>
</dbReference>
<feature type="binding site" evidence="9">
    <location>
        <begin position="52"/>
        <end position="58"/>
    </location>
    <ligand>
        <name>ATP</name>
        <dbReference type="ChEBI" id="CHEBI:30616"/>
    </ligand>
</feature>
<dbReference type="Proteomes" id="UP000824264">
    <property type="component" value="Unassembled WGS sequence"/>
</dbReference>
<dbReference type="SUPFAM" id="SSF52374">
    <property type="entry name" value="Nucleotidylyl transferase"/>
    <property type="match status" value="1"/>
</dbReference>
<dbReference type="InterPro" id="IPR020058">
    <property type="entry name" value="Glu/Gln-tRNA-synth_Ib_cat-dom"/>
</dbReference>
<evidence type="ECO:0000313" key="15">
    <source>
        <dbReference type="Proteomes" id="UP000824264"/>
    </source>
</evidence>
<dbReference type="NCBIfam" id="NF011291">
    <property type="entry name" value="PRK14703.1"/>
    <property type="match status" value="1"/>
</dbReference>
<dbReference type="FunFam" id="3.90.800.10:FF:000001">
    <property type="entry name" value="Glutamine--tRNA ligase"/>
    <property type="match status" value="1"/>
</dbReference>
<dbReference type="GO" id="GO:0006424">
    <property type="term" value="P:glutamyl-tRNA aminoacylation"/>
    <property type="evidence" value="ECO:0007669"/>
    <property type="project" value="UniProtKB-UniRule"/>
</dbReference>
<evidence type="ECO:0000256" key="2">
    <source>
        <dbReference type="ARBA" id="ARBA00022490"/>
    </source>
</evidence>
<dbReference type="FunFam" id="2.40.240.10:FF:000001">
    <property type="entry name" value="Glutamine--tRNA ligase"/>
    <property type="match status" value="1"/>
</dbReference>
<dbReference type="GO" id="GO:0004819">
    <property type="term" value="F:glutamine-tRNA ligase activity"/>
    <property type="evidence" value="ECO:0007669"/>
    <property type="project" value="UniProtKB-UniRule"/>
</dbReference>
<sequence>MNTSSTETLSNGPENTAGLDFLHVRINQDNASGRFGAKVHTRFPPEPNGYLHIGHAKSICINFGLAREYGGLCNLRFDDTNPVKEDTEYVDSIREDVHWLGGDWDDREFYASDYFDRLYAYAEQLIRDGKAYVDSQSAEEIRASRGTLTQPGVESPYRNRSVEENLDLFHRMRDGEFADGEHVLRARIDMASPNVVMRDPTLYRIRHAEHHRTGNKWCVYPMYDFTHCLSDSMEGITHSICTLEFVNNRELYDWVLDALGVYHPQQIEFARLGLTYTVLSKRKLIQLVKGGYVRGWDDPRMPTVCGLRRRGYTPEAIRDFCARIGVARAENLVEYSLLEFCAREHLNAVAPRVMAVLDPVKVVIENYPEGQVEWFDMPYSPDGTVEGSRKVPFSRELYIERDDFREDPPKKFHRLFPGSEVRLRYAYYVTCTDVIKDAEGNVVELRCTYDPDSRGGSSPDGRKVKGTIHWVSAAHAVPAEVRLYEHLFTSPTPGNPPEGVEFTDLINPDSLRVITAQAEPALTDFPVGARVQFERIGYFCVDPDSKPGEPVFNRTVTLKDSWAKIEQKQ</sequence>
<dbReference type="GO" id="GO:0005829">
    <property type="term" value="C:cytosol"/>
    <property type="evidence" value="ECO:0007669"/>
    <property type="project" value="TreeGrafter"/>
</dbReference>
<feature type="short sequence motif" description="'HIGH' region" evidence="9">
    <location>
        <begin position="45"/>
        <end position="55"/>
    </location>
</feature>
<organism evidence="14 15">
    <name type="scientific">Candidatus Bilophila faecipullorum</name>
    <dbReference type="NCBI Taxonomy" id="2838482"/>
    <lineage>
        <taxon>Bacteria</taxon>
        <taxon>Pseudomonadati</taxon>
        <taxon>Thermodesulfobacteriota</taxon>
        <taxon>Desulfovibrionia</taxon>
        <taxon>Desulfovibrionales</taxon>
        <taxon>Desulfovibrionaceae</taxon>
        <taxon>Bilophila</taxon>
    </lineage>
</organism>
<comment type="caution">
    <text evidence="9">Lacks conserved residue(s) required for the propagation of feature annotation.</text>
</comment>
<dbReference type="EC" id="6.1.1.18" evidence="9"/>
<evidence type="ECO:0000256" key="1">
    <source>
        <dbReference type="ARBA" id="ARBA00005594"/>
    </source>
</evidence>
<protein>
    <recommendedName>
        <fullName evidence="9">Glutamine--tRNA ligase</fullName>
        <ecNumber evidence="9">6.1.1.18</ecNumber>
    </recommendedName>
    <alternativeName>
        <fullName evidence="9">Glutaminyl-tRNA synthetase</fullName>
        <shortName evidence="9">GlnRS</shortName>
    </alternativeName>
</protein>
<evidence type="ECO:0000256" key="4">
    <source>
        <dbReference type="ARBA" id="ARBA00022741"/>
    </source>
</evidence>
<keyword evidence="6 9" id="KW-0648">Protein biosynthesis</keyword>
<evidence type="ECO:0000256" key="8">
    <source>
        <dbReference type="ARBA" id="ARBA00048270"/>
    </source>
</evidence>
<comment type="catalytic activity">
    <reaction evidence="8 9">
        <text>tRNA(Gln) + L-glutamine + ATP = L-glutaminyl-tRNA(Gln) + AMP + diphosphate</text>
        <dbReference type="Rhea" id="RHEA:20121"/>
        <dbReference type="Rhea" id="RHEA-COMP:9662"/>
        <dbReference type="Rhea" id="RHEA-COMP:9681"/>
        <dbReference type="ChEBI" id="CHEBI:30616"/>
        <dbReference type="ChEBI" id="CHEBI:33019"/>
        <dbReference type="ChEBI" id="CHEBI:58359"/>
        <dbReference type="ChEBI" id="CHEBI:78442"/>
        <dbReference type="ChEBI" id="CHEBI:78521"/>
        <dbReference type="ChEBI" id="CHEBI:456215"/>
        <dbReference type="EC" id="6.1.1.18"/>
    </reaction>
</comment>
<feature type="binding site" evidence="9">
    <location>
        <position position="223"/>
    </location>
    <ligand>
        <name>L-glutamine</name>
        <dbReference type="ChEBI" id="CHEBI:58359"/>
    </ligand>
</feature>
<keyword evidence="3 9" id="KW-0436">Ligase</keyword>
<evidence type="ECO:0000259" key="11">
    <source>
        <dbReference type="Pfam" id="PF00749"/>
    </source>
</evidence>
<dbReference type="PROSITE" id="PS00178">
    <property type="entry name" value="AA_TRNA_LIGASE_I"/>
    <property type="match status" value="1"/>
</dbReference>
<dbReference type="Gene3D" id="3.40.50.620">
    <property type="entry name" value="HUPs"/>
    <property type="match status" value="1"/>
</dbReference>
<evidence type="ECO:0000256" key="10">
    <source>
        <dbReference type="RuleBase" id="RU363037"/>
    </source>
</evidence>
<comment type="similarity">
    <text evidence="1 9 10">Belongs to the class-I aminoacyl-tRNA synthetase family.</text>
</comment>
<dbReference type="InterPro" id="IPR011035">
    <property type="entry name" value="Ribosomal_bL25/Gln-tRNA_synth"/>
</dbReference>
<dbReference type="GO" id="GO:0006425">
    <property type="term" value="P:glutaminyl-tRNA aminoacylation"/>
    <property type="evidence" value="ECO:0007669"/>
    <property type="project" value="UniProtKB-UniRule"/>
</dbReference>
<dbReference type="PANTHER" id="PTHR43097">
    <property type="entry name" value="GLUTAMINE-TRNA LIGASE"/>
    <property type="match status" value="1"/>
</dbReference>
<evidence type="ECO:0000256" key="7">
    <source>
        <dbReference type="ARBA" id="ARBA00023146"/>
    </source>
</evidence>
<evidence type="ECO:0000256" key="3">
    <source>
        <dbReference type="ARBA" id="ARBA00022598"/>
    </source>
</evidence>
<dbReference type="Pfam" id="PF20974">
    <property type="entry name" value="tRNA-synt_1c_C2"/>
    <property type="match status" value="1"/>
</dbReference>
<dbReference type="HAMAP" id="MF_00126">
    <property type="entry name" value="Gln_tRNA_synth"/>
    <property type="match status" value="1"/>
</dbReference>
<feature type="domain" description="Glutamyl/glutaminyl-tRNA synthetase class Ib anti-codon binding" evidence="12">
    <location>
        <begin position="350"/>
        <end position="450"/>
    </location>
</feature>
<dbReference type="NCBIfam" id="TIGR00440">
    <property type="entry name" value="glnS"/>
    <property type="match status" value="1"/>
</dbReference>
<keyword evidence="4 9" id="KW-0547">Nucleotide-binding</keyword>
<keyword evidence="7 9" id="KW-0030">Aminoacyl-tRNA synthetase</keyword>
<dbReference type="InterPro" id="IPR014729">
    <property type="entry name" value="Rossmann-like_a/b/a_fold"/>
</dbReference>